<organism evidence="17 18">
    <name type="scientific">Arsenicitalea aurantiaca</name>
    <dbReference type="NCBI Taxonomy" id="1783274"/>
    <lineage>
        <taxon>Bacteria</taxon>
        <taxon>Pseudomonadati</taxon>
        <taxon>Pseudomonadota</taxon>
        <taxon>Alphaproteobacteria</taxon>
        <taxon>Hyphomicrobiales</taxon>
        <taxon>Devosiaceae</taxon>
        <taxon>Arsenicitalea</taxon>
    </lineage>
</organism>
<dbReference type="InterPro" id="IPR050188">
    <property type="entry name" value="RluA_PseudoU_synthase"/>
</dbReference>
<comment type="function">
    <text evidence="7">Dual specificity enzyme that catalyzes the synthesis of pseudouridine from uracil-746 in 23S ribosomal RNA and from uracil-32 in the anticodon stem and loop of transfer RNAs.</text>
</comment>
<dbReference type="EMBL" id="RZNJ01000004">
    <property type="protein sequence ID" value="RUT30431.1"/>
    <property type="molecule type" value="Genomic_DNA"/>
</dbReference>
<evidence type="ECO:0000256" key="1">
    <source>
        <dbReference type="ARBA" id="ARBA00010876"/>
    </source>
</evidence>
<dbReference type="PANTHER" id="PTHR21600">
    <property type="entry name" value="MITOCHONDRIAL RNA PSEUDOURIDINE SYNTHASE"/>
    <property type="match status" value="1"/>
</dbReference>
<dbReference type="InterPro" id="IPR006224">
    <property type="entry name" value="PsdUridine_synth_RluA-like_CS"/>
</dbReference>
<keyword evidence="18" id="KW-1185">Reference proteome</keyword>
<evidence type="ECO:0000256" key="3">
    <source>
        <dbReference type="ARBA" id="ARBA00022694"/>
    </source>
</evidence>
<evidence type="ECO:0000259" key="16">
    <source>
        <dbReference type="Pfam" id="PF00849"/>
    </source>
</evidence>
<dbReference type="Pfam" id="PF00849">
    <property type="entry name" value="PseudoU_synth_2"/>
    <property type="match status" value="1"/>
</dbReference>
<evidence type="ECO:0000256" key="11">
    <source>
        <dbReference type="ARBA" id="ARBA00041266"/>
    </source>
</evidence>
<evidence type="ECO:0000256" key="6">
    <source>
        <dbReference type="ARBA" id="ARBA00036916"/>
    </source>
</evidence>
<evidence type="ECO:0000256" key="4">
    <source>
        <dbReference type="ARBA" id="ARBA00023235"/>
    </source>
</evidence>
<gene>
    <name evidence="17" type="ORF">EMQ25_13185</name>
</gene>
<keyword evidence="2" id="KW-0698">rRNA processing</keyword>
<evidence type="ECO:0000313" key="18">
    <source>
        <dbReference type="Proteomes" id="UP000281547"/>
    </source>
</evidence>
<dbReference type="SUPFAM" id="SSF55120">
    <property type="entry name" value="Pseudouridine synthase"/>
    <property type="match status" value="1"/>
</dbReference>
<dbReference type="PROSITE" id="PS01129">
    <property type="entry name" value="PSI_RLU"/>
    <property type="match status" value="1"/>
</dbReference>
<dbReference type="GO" id="GO:0160142">
    <property type="term" value="F:23S rRNA pseudouridine(746) synthase activity"/>
    <property type="evidence" value="ECO:0007669"/>
    <property type="project" value="UniProtKB-EC"/>
</dbReference>
<dbReference type="PANTHER" id="PTHR21600:SF91">
    <property type="entry name" value="DUAL-SPECIFICITY RNA PSEUDOURIDINE SYNTHASE RLUA"/>
    <property type="match status" value="1"/>
</dbReference>
<comment type="catalytic activity">
    <reaction evidence="6">
        <text>uridine(746) in 23S rRNA = pseudouridine(746) in 23S rRNA</text>
        <dbReference type="Rhea" id="RHEA:42548"/>
        <dbReference type="Rhea" id="RHEA-COMP:10109"/>
        <dbReference type="Rhea" id="RHEA-COMP:10110"/>
        <dbReference type="ChEBI" id="CHEBI:65314"/>
        <dbReference type="ChEBI" id="CHEBI:65315"/>
        <dbReference type="EC" id="5.4.99.29"/>
    </reaction>
</comment>
<dbReference type="GO" id="GO:0000455">
    <property type="term" value="P:enzyme-directed rRNA pseudouridine synthesis"/>
    <property type="evidence" value="ECO:0007669"/>
    <property type="project" value="TreeGrafter"/>
</dbReference>
<accession>A0A433X8L5</accession>
<keyword evidence="3" id="KW-0819">tRNA processing</keyword>
<feature type="domain" description="Pseudouridine synthase RsuA/RluA-like" evidence="16">
    <location>
        <begin position="27"/>
        <end position="173"/>
    </location>
</feature>
<dbReference type="OrthoDB" id="9807829at2"/>
<dbReference type="GO" id="GO:0160151">
    <property type="term" value="F:tRNA pseudouridine(32) synthase activity"/>
    <property type="evidence" value="ECO:0007669"/>
    <property type="project" value="UniProtKB-EC"/>
</dbReference>
<comment type="similarity">
    <text evidence="1">Belongs to the pseudouridine synthase RluA family.</text>
</comment>
<dbReference type="EC" id="5.4.99.29" evidence="9"/>
<dbReference type="Gene3D" id="3.30.2350.10">
    <property type="entry name" value="Pseudouridine synthase"/>
    <property type="match status" value="1"/>
</dbReference>
<comment type="caution">
    <text evidence="17">The sequence shown here is derived from an EMBL/GenBank/DDBJ whole genome shotgun (WGS) entry which is preliminary data.</text>
</comment>
<dbReference type="Proteomes" id="UP000281547">
    <property type="component" value="Unassembled WGS sequence"/>
</dbReference>
<evidence type="ECO:0000256" key="13">
    <source>
        <dbReference type="ARBA" id="ARBA00042844"/>
    </source>
</evidence>
<dbReference type="CDD" id="cd02869">
    <property type="entry name" value="PseudoU_synth_RluA_like"/>
    <property type="match status" value="1"/>
</dbReference>
<sequence>MPQPSPQTFIYTPPTEPWIDPVAVDDDIVVLNKPSGLLSVAGRDPALADCLQARVRERFPTATMVHRLDKDTSGIVVMARHKGALAHIGQQFEKRETEKRYIARVWGEVREEEGLIDLPLGVDWANKPRQRVDRETGRPAQTRYRVTGREGGITRLELVPLTGRTHQLRVHLLAIGHPILGDAFYAEGEVLAAADRLQLHAQMLGFRHPADGSMRGYSAPCPF</sequence>
<dbReference type="GO" id="GO:0003723">
    <property type="term" value="F:RNA binding"/>
    <property type="evidence" value="ECO:0007669"/>
    <property type="project" value="InterPro"/>
</dbReference>
<evidence type="ECO:0000256" key="5">
    <source>
        <dbReference type="ARBA" id="ARBA00036184"/>
    </source>
</evidence>
<proteinExistence type="inferred from homology"/>
<evidence type="ECO:0000256" key="2">
    <source>
        <dbReference type="ARBA" id="ARBA00022552"/>
    </source>
</evidence>
<comment type="catalytic activity">
    <reaction evidence="5">
        <text>uridine(32) in tRNA = pseudouridine(32) in tRNA</text>
        <dbReference type="Rhea" id="RHEA:42544"/>
        <dbReference type="Rhea" id="RHEA-COMP:10107"/>
        <dbReference type="Rhea" id="RHEA-COMP:10108"/>
        <dbReference type="ChEBI" id="CHEBI:65314"/>
        <dbReference type="ChEBI" id="CHEBI:65315"/>
        <dbReference type="EC" id="5.4.99.28"/>
    </reaction>
</comment>
<reference evidence="17 18" key="1">
    <citation type="journal article" date="2016" name="Int. J. Syst. Evol. Microbiol.">
        <title>Arsenicitalea aurantiaca gen. nov., sp. nov., a new member of the family Hyphomicrobiaceae, isolated from high-arsenic sediment.</title>
        <authorList>
            <person name="Mu Y."/>
            <person name="Zhou L."/>
            <person name="Zeng X.C."/>
            <person name="Liu L."/>
            <person name="Pan Y."/>
            <person name="Chen X."/>
            <person name="Wang J."/>
            <person name="Li S."/>
            <person name="Li W.J."/>
            <person name="Wang Y."/>
        </authorList>
    </citation>
    <scope>NUCLEOTIDE SEQUENCE [LARGE SCALE GENOMIC DNA]</scope>
    <source>
        <strain evidence="17 18">42-50</strain>
    </source>
</reference>
<evidence type="ECO:0000256" key="14">
    <source>
        <dbReference type="ARBA" id="ARBA00042883"/>
    </source>
</evidence>
<dbReference type="AlphaFoldDB" id="A0A433X8L5"/>
<dbReference type="EC" id="5.4.99.28" evidence="8"/>
<dbReference type="InterPro" id="IPR020103">
    <property type="entry name" value="PsdUridine_synth_cat_dom_sf"/>
</dbReference>
<name>A0A433X8L5_9HYPH</name>
<evidence type="ECO:0000256" key="9">
    <source>
        <dbReference type="ARBA" id="ARBA00038945"/>
    </source>
</evidence>
<evidence type="ECO:0000256" key="12">
    <source>
        <dbReference type="ARBA" id="ARBA00042372"/>
    </source>
</evidence>
<evidence type="ECO:0000256" key="7">
    <source>
        <dbReference type="ARBA" id="ARBA00037305"/>
    </source>
</evidence>
<evidence type="ECO:0000256" key="15">
    <source>
        <dbReference type="ARBA" id="ARBA00043143"/>
    </source>
</evidence>
<dbReference type="GO" id="GO:0008033">
    <property type="term" value="P:tRNA processing"/>
    <property type="evidence" value="ECO:0007669"/>
    <property type="project" value="UniProtKB-KW"/>
</dbReference>
<evidence type="ECO:0000256" key="10">
    <source>
        <dbReference type="ARBA" id="ARBA00039988"/>
    </source>
</evidence>
<evidence type="ECO:0000256" key="8">
    <source>
        <dbReference type="ARBA" id="ARBA00038944"/>
    </source>
</evidence>
<dbReference type="InterPro" id="IPR006145">
    <property type="entry name" value="PsdUridine_synth_RsuA/RluA"/>
</dbReference>
<protein>
    <recommendedName>
        <fullName evidence="10">Dual-specificity RNA pseudouridine synthase RluA</fullName>
        <ecNumber evidence="8">5.4.99.28</ecNumber>
        <ecNumber evidence="9">5.4.99.29</ecNumber>
    </recommendedName>
    <alternativeName>
        <fullName evidence="11">23S rRNA pseudouridine(746) synthase</fullName>
    </alternativeName>
    <alternativeName>
        <fullName evidence="14">Ribosomal large subunit pseudouridine synthase A</fullName>
    </alternativeName>
    <alternativeName>
        <fullName evidence="13">rRNA pseudouridylate synthase A</fullName>
    </alternativeName>
    <alternativeName>
        <fullName evidence="15">rRNA-uridine isomerase A</fullName>
    </alternativeName>
    <alternativeName>
        <fullName evidence="12">tRNA pseudouridine(32) synthase</fullName>
    </alternativeName>
</protein>
<keyword evidence="4" id="KW-0413">Isomerase</keyword>
<evidence type="ECO:0000313" key="17">
    <source>
        <dbReference type="EMBL" id="RUT30431.1"/>
    </source>
</evidence>